<keyword evidence="4" id="KW-0749">Sporulation</keyword>
<feature type="compositionally biased region" description="Low complexity" evidence="5">
    <location>
        <begin position="67"/>
        <end position="82"/>
    </location>
</feature>
<keyword evidence="3" id="KW-0677">Repeat</keyword>
<evidence type="ECO:0000256" key="1">
    <source>
        <dbReference type="ARBA" id="ARBA00006710"/>
    </source>
</evidence>
<dbReference type="Pfam" id="PF04259">
    <property type="entry name" value="SASP_gamma"/>
    <property type="match status" value="1"/>
</dbReference>
<evidence type="ECO:0000256" key="5">
    <source>
        <dbReference type="SAM" id="MobiDB-lite"/>
    </source>
</evidence>
<dbReference type="GO" id="GO:0030435">
    <property type="term" value="P:sporulation resulting in formation of a cellular spore"/>
    <property type="evidence" value="ECO:0007669"/>
    <property type="project" value="UniProtKB-KW"/>
</dbReference>
<dbReference type="InterPro" id="IPR006341">
    <property type="entry name" value="Spore_gamma"/>
</dbReference>
<evidence type="ECO:0000256" key="3">
    <source>
        <dbReference type="ARBA" id="ARBA00022737"/>
    </source>
</evidence>
<evidence type="ECO:0000313" key="6">
    <source>
        <dbReference type="EMBL" id="QDS36414.1"/>
    </source>
</evidence>
<dbReference type="EMBL" id="CP042161">
    <property type="protein sequence ID" value="QDS36414.1"/>
    <property type="molecule type" value="Genomic_DNA"/>
</dbReference>
<reference evidence="6 7" key="1">
    <citation type="submission" date="2019-07" db="EMBL/GenBank/DDBJ databases">
        <title>Characterization of Brevibacillus brevis HK544, as a potential biocontrol agent.</title>
        <authorList>
            <person name="Kim H."/>
        </authorList>
    </citation>
    <scope>NUCLEOTIDE SEQUENCE [LARGE SCALE GENOMIC DNA]</scope>
    <source>
        <strain evidence="6 7">HK544</strain>
    </source>
</reference>
<evidence type="ECO:0000313" key="7">
    <source>
        <dbReference type="Proteomes" id="UP000317713"/>
    </source>
</evidence>
<dbReference type="Proteomes" id="UP000317713">
    <property type="component" value="Chromosome"/>
</dbReference>
<dbReference type="RefSeq" id="WP_069852110.1">
    <property type="nucleotide sequence ID" value="NZ_CP042161.1"/>
</dbReference>
<protein>
    <recommendedName>
        <fullName evidence="2">Small, acid-soluble spore protein gamma-type</fullName>
    </recommendedName>
</protein>
<comment type="similarity">
    <text evidence="1">Belongs to the gamma-type SASP family.</text>
</comment>
<feature type="compositionally biased region" description="Low complexity" evidence="5">
    <location>
        <begin position="37"/>
        <end position="52"/>
    </location>
</feature>
<feature type="compositionally biased region" description="Low complexity" evidence="5">
    <location>
        <begin position="13"/>
        <end position="24"/>
    </location>
</feature>
<feature type="region of interest" description="Disordered" evidence="5">
    <location>
        <begin position="1"/>
        <end position="82"/>
    </location>
</feature>
<organism evidence="6 7">
    <name type="scientific">Brevibacillus brevis</name>
    <name type="common">Bacillus brevis</name>
    <dbReference type="NCBI Taxonomy" id="1393"/>
    <lineage>
        <taxon>Bacteria</taxon>
        <taxon>Bacillati</taxon>
        <taxon>Bacillota</taxon>
        <taxon>Bacilli</taxon>
        <taxon>Bacillales</taxon>
        <taxon>Paenibacillaceae</taxon>
        <taxon>Brevibacillus</taxon>
    </lineage>
</organism>
<evidence type="ECO:0000256" key="4">
    <source>
        <dbReference type="ARBA" id="ARBA00022969"/>
    </source>
</evidence>
<sequence>MPKQNKQAGMGKANQASQAANTATEFASETNAAEVRSQNQQSAQRAASQGAATEFASETNVAEVRRQNQQSAAQQSSGQATE</sequence>
<evidence type="ECO:0000256" key="2">
    <source>
        <dbReference type="ARBA" id="ARBA00014721"/>
    </source>
</evidence>
<proteinExistence type="inferred from homology"/>
<gene>
    <name evidence="6" type="ORF">FPS98_21795</name>
</gene>
<dbReference type="AlphaFoldDB" id="A0A517IC18"/>
<dbReference type="NCBIfam" id="TIGR01442">
    <property type="entry name" value="SASP_gamma"/>
    <property type="match status" value="1"/>
</dbReference>
<dbReference type="GeneID" id="95752698"/>
<accession>A0A517IC18</accession>
<name>A0A517IC18_BREBE</name>